<evidence type="ECO:0000313" key="3">
    <source>
        <dbReference type="Proteomes" id="UP000054565"/>
    </source>
</evidence>
<protein>
    <submittedName>
        <fullName evidence="2">Uncharacterized protein</fullName>
    </submittedName>
</protein>
<accession>A0A0J6YQZ2</accession>
<dbReference type="Proteomes" id="UP000054565">
    <property type="component" value="Unassembled WGS sequence"/>
</dbReference>
<proteinExistence type="predicted"/>
<dbReference type="AlphaFoldDB" id="A0A0J6YQZ2"/>
<evidence type="ECO:0000313" key="2">
    <source>
        <dbReference type="EMBL" id="KMP09669.1"/>
    </source>
</evidence>
<reference evidence="3" key="1">
    <citation type="journal article" date="2010" name="Genome Res.">
        <title>Population genomic sequencing of Coccidioides fungi reveals recent hybridization and transposon control.</title>
        <authorList>
            <person name="Neafsey D.E."/>
            <person name="Barker B.M."/>
            <person name="Sharpton T.J."/>
            <person name="Stajich J.E."/>
            <person name="Park D.J."/>
            <person name="Whiston E."/>
            <person name="Hung C.-Y."/>
            <person name="McMahan C."/>
            <person name="White J."/>
            <person name="Sykes S."/>
            <person name="Heiman D."/>
            <person name="Young S."/>
            <person name="Zeng Q."/>
            <person name="Abouelleil A."/>
            <person name="Aftuck L."/>
            <person name="Bessette D."/>
            <person name="Brown A."/>
            <person name="FitzGerald M."/>
            <person name="Lui A."/>
            <person name="Macdonald J.P."/>
            <person name="Priest M."/>
            <person name="Orbach M.J."/>
            <person name="Galgiani J.N."/>
            <person name="Kirkland T.N."/>
            <person name="Cole G.T."/>
            <person name="Birren B.W."/>
            <person name="Henn M.R."/>
            <person name="Taylor J.W."/>
            <person name="Rounsley S.D."/>
        </authorList>
    </citation>
    <scope>NUCLEOTIDE SEQUENCE [LARGE SCALE GENOMIC DNA]</scope>
    <source>
        <strain evidence="3">RMSCC 2394</strain>
    </source>
</reference>
<gene>
    <name evidence="2" type="ORF">CIRG_09838</name>
</gene>
<evidence type="ECO:0000256" key="1">
    <source>
        <dbReference type="SAM" id="MobiDB-lite"/>
    </source>
</evidence>
<name>A0A0J6YQZ2_COCIT</name>
<feature type="region of interest" description="Disordered" evidence="1">
    <location>
        <begin position="29"/>
        <end position="59"/>
    </location>
</feature>
<dbReference type="EMBL" id="DS028099">
    <property type="protein sequence ID" value="KMP09669.1"/>
    <property type="molecule type" value="Genomic_DNA"/>
</dbReference>
<organism evidence="2 3">
    <name type="scientific">Coccidioides immitis RMSCC 2394</name>
    <dbReference type="NCBI Taxonomy" id="404692"/>
    <lineage>
        <taxon>Eukaryota</taxon>
        <taxon>Fungi</taxon>
        <taxon>Dikarya</taxon>
        <taxon>Ascomycota</taxon>
        <taxon>Pezizomycotina</taxon>
        <taxon>Eurotiomycetes</taxon>
        <taxon>Eurotiomycetidae</taxon>
        <taxon>Onygenales</taxon>
        <taxon>Onygenaceae</taxon>
        <taxon>Coccidioides</taxon>
    </lineage>
</organism>
<sequence length="103" mass="10895">MVVEISTTPAGYIKALWAGKEIAVGHVDRAPATTQRRRGRLTDEGLRADGQPVGTGGAVIGKRSKVSEDLGGSQVGCRDFFRHSARLCNQPNIHSLTKAPAAT</sequence>